<dbReference type="Pfam" id="PF06821">
    <property type="entry name" value="Ser_hydrolase"/>
    <property type="match status" value="1"/>
</dbReference>
<name>A0A1D7TIQ5_9BACT</name>
<dbReference type="KEGG" id="shal:SHALO_1091"/>
<dbReference type="EMBL" id="CP017111">
    <property type="protein sequence ID" value="AOO64871.1"/>
    <property type="molecule type" value="Genomic_DNA"/>
</dbReference>
<dbReference type="Proteomes" id="UP000094609">
    <property type="component" value="Chromosome"/>
</dbReference>
<proteinExistence type="predicted"/>
<evidence type="ECO:0000313" key="1">
    <source>
        <dbReference type="EMBL" id="AOO64871.1"/>
    </source>
</evidence>
<reference evidence="2" key="1">
    <citation type="submission" date="2016-08" db="EMBL/GenBank/DDBJ databases">
        <title>Complete genome sequence of the organohalide-respiring Epsilonproteobacterium Sulfurospirillum halorespirans.</title>
        <authorList>
            <person name="Goris T."/>
            <person name="Zimmermann J."/>
            <person name="Schenz B."/>
            <person name="Lemos M."/>
            <person name="Hackermueller J."/>
            <person name="Diekert G."/>
        </authorList>
    </citation>
    <scope>NUCLEOTIDE SEQUENCE [LARGE SCALE GENOMIC DNA]</scope>
    <source>
        <strain>DSM 13726</strain>
        <strain evidence="2">PCE-M2</strain>
    </source>
</reference>
<gene>
    <name evidence="1" type="ORF">SHALO_1091</name>
</gene>
<dbReference type="RefSeq" id="WP_037957897.1">
    <property type="nucleotide sequence ID" value="NZ_CP017111.1"/>
</dbReference>
<protein>
    <submittedName>
        <fullName evidence="1">Serine hydrolase family protein</fullName>
    </submittedName>
</protein>
<keyword evidence="1" id="KW-0378">Hydrolase</keyword>
<dbReference type="PATRIC" id="fig|1193502.14.peg.1106"/>
<dbReference type="AlphaFoldDB" id="A0A1D7TIQ5"/>
<evidence type="ECO:0000313" key="2">
    <source>
        <dbReference type="Proteomes" id="UP000094609"/>
    </source>
</evidence>
<dbReference type="InterPro" id="IPR029058">
    <property type="entry name" value="AB_hydrolase_fold"/>
</dbReference>
<accession>A0A1D7TIQ5</accession>
<dbReference type="InterPro" id="IPR010662">
    <property type="entry name" value="RBBP9/YdeN"/>
</dbReference>
<sequence>MATSVLILPGYQGSGDEHWQTFWERENPDFKRVIQRDWDHPICKEWIEKLEEEVAQAGEEVVLVAHSLACLVIAHWDAQKMHSSIKGALLVAPPDPNSDVFPSNVEGFETTPMGLFDFPSIIIASTNDPYASLSYAQGLAKAWGSALVNVGDKGHINSFSDIGSWEEGYAYLGQLRRA</sequence>
<dbReference type="Gene3D" id="3.40.50.1820">
    <property type="entry name" value="alpha/beta hydrolase"/>
    <property type="match status" value="1"/>
</dbReference>
<keyword evidence="2" id="KW-1185">Reference proteome</keyword>
<dbReference type="GO" id="GO:0016787">
    <property type="term" value="F:hydrolase activity"/>
    <property type="evidence" value="ECO:0007669"/>
    <property type="project" value="UniProtKB-KW"/>
</dbReference>
<organism evidence="1 2">
    <name type="scientific">Sulfurospirillum halorespirans DSM 13726</name>
    <dbReference type="NCBI Taxonomy" id="1193502"/>
    <lineage>
        <taxon>Bacteria</taxon>
        <taxon>Pseudomonadati</taxon>
        <taxon>Campylobacterota</taxon>
        <taxon>Epsilonproteobacteria</taxon>
        <taxon>Campylobacterales</taxon>
        <taxon>Sulfurospirillaceae</taxon>
        <taxon>Sulfurospirillum</taxon>
    </lineage>
</organism>
<dbReference type="SUPFAM" id="SSF53474">
    <property type="entry name" value="alpha/beta-Hydrolases"/>
    <property type="match status" value="1"/>
</dbReference>